<reference evidence="1" key="1">
    <citation type="journal article" date="2023" name="Insect Mol. Biol.">
        <title>Genome sequencing provides insights into the evolution of gene families encoding plant cell wall-degrading enzymes in longhorned beetles.</title>
        <authorList>
            <person name="Shin N.R."/>
            <person name="Okamura Y."/>
            <person name="Kirsch R."/>
            <person name="Pauchet Y."/>
        </authorList>
    </citation>
    <scope>NUCLEOTIDE SEQUENCE</scope>
    <source>
        <strain evidence="1">MMC_N1</strain>
    </source>
</reference>
<proteinExistence type="predicted"/>
<sequence>MAPTAAERELREWETFTSIFKSLIHENETLTNVDKVHYLVGQLKGPALTVCSGLAPRETIMI</sequence>
<name>A0ABQ9JTB5_9CUCU</name>
<evidence type="ECO:0000313" key="1">
    <source>
        <dbReference type="EMBL" id="KAJ8981056.1"/>
    </source>
</evidence>
<gene>
    <name evidence="1" type="ORF">NQ317_018029</name>
</gene>
<evidence type="ECO:0000313" key="2">
    <source>
        <dbReference type="Proteomes" id="UP001162164"/>
    </source>
</evidence>
<dbReference type="EMBL" id="JAPWTJ010000208">
    <property type="protein sequence ID" value="KAJ8981056.1"/>
    <property type="molecule type" value="Genomic_DNA"/>
</dbReference>
<comment type="caution">
    <text evidence="1">The sequence shown here is derived from an EMBL/GenBank/DDBJ whole genome shotgun (WGS) entry which is preliminary data.</text>
</comment>
<organism evidence="1 2">
    <name type="scientific">Molorchus minor</name>
    <dbReference type="NCBI Taxonomy" id="1323400"/>
    <lineage>
        <taxon>Eukaryota</taxon>
        <taxon>Metazoa</taxon>
        <taxon>Ecdysozoa</taxon>
        <taxon>Arthropoda</taxon>
        <taxon>Hexapoda</taxon>
        <taxon>Insecta</taxon>
        <taxon>Pterygota</taxon>
        <taxon>Neoptera</taxon>
        <taxon>Endopterygota</taxon>
        <taxon>Coleoptera</taxon>
        <taxon>Polyphaga</taxon>
        <taxon>Cucujiformia</taxon>
        <taxon>Chrysomeloidea</taxon>
        <taxon>Cerambycidae</taxon>
        <taxon>Lamiinae</taxon>
        <taxon>Monochamini</taxon>
        <taxon>Molorchus</taxon>
    </lineage>
</organism>
<dbReference type="Pfam" id="PF03564">
    <property type="entry name" value="DUF1759"/>
    <property type="match status" value="1"/>
</dbReference>
<protein>
    <submittedName>
        <fullName evidence="1">Uncharacterized protein</fullName>
    </submittedName>
</protein>
<keyword evidence="2" id="KW-1185">Reference proteome</keyword>
<accession>A0ABQ9JTB5</accession>
<dbReference type="Proteomes" id="UP001162164">
    <property type="component" value="Unassembled WGS sequence"/>
</dbReference>
<dbReference type="InterPro" id="IPR005312">
    <property type="entry name" value="DUF1759"/>
</dbReference>